<dbReference type="GO" id="GO:0015986">
    <property type="term" value="P:proton motive force-driven ATP synthesis"/>
    <property type="evidence" value="ECO:0007669"/>
    <property type="project" value="InterPro"/>
</dbReference>
<protein>
    <submittedName>
        <fullName evidence="11">Uncharacterized protein</fullName>
    </submittedName>
</protein>
<keyword evidence="10" id="KW-1133">Transmembrane helix</keyword>
<dbReference type="Pfam" id="PF04718">
    <property type="entry name" value="ATP-synt_G"/>
    <property type="match status" value="1"/>
</dbReference>
<keyword evidence="4" id="KW-0138">CF(0)</keyword>
<keyword evidence="6" id="KW-0406">Ion transport</keyword>
<sequence length="136" mass="15723">MSTSLSVARLAKIVRGRTMTLMHELTETYSPSASRRKEKLIELVKEKAEAASKSELARRMRTLKGFYTLEVKLPRSAELDKLQADVALAREFFKNKCYLYLTVRQAWLLFLVCTEILLWFFLGETIGKFHIVGYLV</sequence>
<name>A0A2A4JKP7_HELVI</name>
<evidence type="ECO:0000256" key="9">
    <source>
        <dbReference type="ARBA" id="ARBA00023310"/>
    </source>
</evidence>
<keyword evidence="5" id="KW-0375">Hydrogen ion transport</keyword>
<dbReference type="GO" id="GO:0031966">
    <property type="term" value="C:mitochondrial membrane"/>
    <property type="evidence" value="ECO:0007669"/>
    <property type="project" value="UniProtKB-SubCell"/>
</dbReference>
<keyword evidence="3" id="KW-0813">Transport</keyword>
<evidence type="ECO:0000256" key="2">
    <source>
        <dbReference type="ARBA" id="ARBA00005699"/>
    </source>
</evidence>
<keyword evidence="8 10" id="KW-0472">Membrane</keyword>
<comment type="similarity">
    <text evidence="2">Belongs to the ATPase g subunit family.</text>
</comment>
<dbReference type="GO" id="GO:0045259">
    <property type="term" value="C:proton-transporting ATP synthase complex"/>
    <property type="evidence" value="ECO:0007669"/>
    <property type="project" value="UniProtKB-KW"/>
</dbReference>
<feature type="transmembrane region" description="Helical" evidence="10">
    <location>
        <begin position="98"/>
        <end position="122"/>
    </location>
</feature>
<keyword evidence="9" id="KW-0066">ATP synthesis</keyword>
<comment type="caution">
    <text evidence="11">The sequence shown here is derived from an EMBL/GenBank/DDBJ whole genome shotgun (WGS) entry which is preliminary data.</text>
</comment>
<evidence type="ECO:0000256" key="6">
    <source>
        <dbReference type="ARBA" id="ARBA00023065"/>
    </source>
</evidence>
<comment type="subcellular location">
    <subcellularLocation>
        <location evidence="1">Mitochondrion membrane</location>
    </subcellularLocation>
</comment>
<dbReference type="EMBL" id="NWSH01001165">
    <property type="protein sequence ID" value="PCG72298.1"/>
    <property type="molecule type" value="Genomic_DNA"/>
</dbReference>
<organism evidence="11">
    <name type="scientific">Heliothis virescens</name>
    <name type="common">Tobacco budworm moth</name>
    <dbReference type="NCBI Taxonomy" id="7102"/>
    <lineage>
        <taxon>Eukaryota</taxon>
        <taxon>Metazoa</taxon>
        <taxon>Ecdysozoa</taxon>
        <taxon>Arthropoda</taxon>
        <taxon>Hexapoda</taxon>
        <taxon>Insecta</taxon>
        <taxon>Pterygota</taxon>
        <taxon>Neoptera</taxon>
        <taxon>Endopterygota</taxon>
        <taxon>Lepidoptera</taxon>
        <taxon>Glossata</taxon>
        <taxon>Ditrysia</taxon>
        <taxon>Noctuoidea</taxon>
        <taxon>Noctuidae</taxon>
        <taxon>Heliothinae</taxon>
        <taxon>Heliothis</taxon>
    </lineage>
</organism>
<evidence type="ECO:0000256" key="10">
    <source>
        <dbReference type="SAM" id="Phobius"/>
    </source>
</evidence>
<evidence type="ECO:0000256" key="3">
    <source>
        <dbReference type="ARBA" id="ARBA00022448"/>
    </source>
</evidence>
<gene>
    <name evidence="11" type="ORF">B5V51_946</name>
</gene>
<evidence type="ECO:0000256" key="5">
    <source>
        <dbReference type="ARBA" id="ARBA00022781"/>
    </source>
</evidence>
<reference evidence="11" key="1">
    <citation type="submission" date="2017-09" db="EMBL/GenBank/DDBJ databases">
        <title>Contemporary evolution of a Lepidopteran species, Heliothis virescens, in response to modern agricultural practices.</title>
        <authorList>
            <person name="Fritz M.L."/>
            <person name="Deyonke A.M."/>
            <person name="Papanicolaou A."/>
            <person name="Micinski S."/>
            <person name="Westbrook J."/>
            <person name="Gould F."/>
        </authorList>
    </citation>
    <scope>NUCLEOTIDE SEQUENCE [LARGE SCALE GENOMIC DNA]</scope>
    <source>
        <strain evidence="11">HvINT-</strain>
        <tissue evidence="11">Whole body</tissue>
    </source>
</reference>
<keyword evidence="10" id="KW-0812">Transmembrane</keyword>
<evidence type="ECO:0000313" key="11">
    <source>
        <dbReference type="EMBL" id="PCG72298.1"/>
    </source>
</evidence>
<dbReference type="AlphaFoldDB" id="A0A2A4JKP7"/>
<proteinExistence type="inferred from homology"/>
<evidence type="ECO:0000256" key="7">
    <source>
        <dbReference type="ARBA" id="ARBA00023128"/>
    </source>
</evidence>
<dbReference type="InterPro" id="IPR006808">
    <property type="entry name" value="ATP_synth_F0_gsu_mt"/>
</dbReference>
<evidence type="ECO:0000256" key="8">
    <source>
        <dbReference type="ARBA" id="ARBA00023136"/>
    </source>
</evidence>
<evidence type="ECO:0000256" key="1">
    <source>
        <dbReference type="ARBA" id="ARBA00004325"/>
    </source>
</evidence>
<dbReference type="STRING" id="7102.A0A2A4JKP7"/>
<dbReference type="GO" id="GO:0015078">
    <property type="term" value="F:proton transmembrane transporter activity"/>
    <property type="evidence" value="ECO:0007669"/>
    <property type="project" value="InterPro"/>
</dbReference>
<evidence type="ECO:0000256" key="4">
    <source>
        <dbReference type="ARBA" id="ARBA00022547"/>
    </source>
</evidence>
<accession>A0A2A4JKP7</accession>
<keyword evidence="7" id="KW-0496">Mitochondrion</keyword>